<keyword evidence="2" id="KW-1185">Reference proteome</keyword>
<proteinExistence type="predicted"/>
<organism evidence="1 2">
    <name type="scientific">Prochlorococcus phage P-HM2</name>
    <dbReference type="NCBI Taxonomy" id="445696"/>
    <lineage>
        <taxon>Viruses</taxon>
        <taxon>Duplodnaviria</taxon>
        <taxon>Heunggongvirae</taxon>
        <taxon>Uroviricota</taxon>
        <taxon>Caudoviricetes</taxon>
        <taxon>Eurybiavirus</taxon>
        <taxon>Eurybiavirus PHM2</taxon>
    </lineage>
</organism>
<evidence type="ECO:0000313" key="1">
    <source>
        <dbReference type="EMBL" id="ADO99837.1"/>
    </source>
</evidence>
<evidence type="ECO:0000313" key="2">
    <source>
        <dbReference type="Proteomes" id="UP000006538"/>
    </source>
</evidence>
<dbReference type="EMBL" id="GU075905">
    <property type="protein sequence ID" value="ADO99837.1"/>
    <property type="molecule type" value="Genomic_DNA"/>
</dbReference>
<dbReference type="GeneID" id="10327930"/>
<dbReference type="OrthoDB" id="23945at10239"/>
<dbReference type="KEGG" id="vg:10327930"/>
<dbReference type="RefSeq" id="YP_004323428.1">
    <property type="nucleotide sequence ID" value="NC_015284.1"/>
</dbReference>
<name>E3SSQ9_9CAUD</name>
<protein>
    <submittedName>
        <fullName evidence="1">Uncharacterized protein</fullName>
    </submittedName>
</protein>
<dbReference type="Proteomes" id="UP000006538">
    <property type="component" value="Segment"/>
</dbReference>
<accession>E3SSQ9</accession>
<gene>
    <name evidence="1" type="ORF">PHM2_059</name>
</gene>
<reference evidence="1 2" key="1">
    <citation type="journal article" date="2010" name="Environ. Microbiol.">
        <title>Genomic analysis of oceanic cyanobacterial myoviruses compared with T4-like myoviruses from diverse hosts and environments.</title>
        <authorList>
            <person name="Sullivan M.B."/>
            <person name="Huang K.H."/>
            <person name="Ignacio-Espinoza J.C."/>
            <person name="Berlin A.M."/>
            <person name="Kelly L."/>
            <person name="Weigele P.R."/>
            <person name="DeFrancesco A.S."/>
            <person name="Kern S.E."/>
            <person name="Thompson L.R."/>
            <person name="Young S."/>
            <person name="Yandava C."/>
            <person name="Fu R."/>
            <person name="Krastins B."/>
            <person name="Chase M."/>
            <person name="Sarracino D."/>
            <person name="Osburne M.S."/>
            <person name="Henn M.R."/>
            <person name="Chisholm S.W."/>
        </authorList>
    </citation>
    <scope>NUCLEOTIDE SEQUENCE [LARGE SCALE GENOMIC DNA]</scope>
    <source>
        <strain evidence="1">M4-259</strain>
    </source>
</reference>
<sequence>MNNFNDFINYCLDFYGKGGLYDQGRTKEQIAFATTMYLDACAYYAEQDKKYASDFKVMVWGDGDSLDRERVRDIMNNYYGDA</sequence>